<reference evidence="2 3" key="1">
    <citation type="submission" date="2019-01" db="EMBL/GenBank/DDBJ databases">
        <title>Genome sequencing of strain FW10M-9.</title>
        <authorList>
            <person name="Heo J."/>
            <person name="Kim S.-J."/>
            <person name="Kim J.-S."/>
            <person name="Hong S.-B."/>
            <person name="Kwon S.-W."/>
        </authorList>
    </citation>
    <scope>NUCLEOTIDE SEQUENCE [LARGE SCALE GENOMIC DNA]</scope>
    <source>
        <strain evidence="2 3">FW10M-9</strain>
    </source>
</reference>
<dbReference type="Proteomes" id="UP000292118">
    <property type="component" value="Chromosome"/>
</dbReference>
<evidence type="ECO:0000313" key="3">
    <source>
        <dbReference type="Proteomes" id="UP000292118"/>
    </source>
</evidence>
<dbReference type="EMBL" id="CP035493">
    <property type="protein sequence ID" value="QAY68913.1"/>
    <property type="molecule type" value="Genomic_DNA"/>
</dbReference>
<organism evidence="2 3">
    <name type="scientific">Xylanimonas protaetiae</name>
    <dbReference type="NCBI Taxonomy" id="2509457"/>
    <lineage>
        <taxon>Bacteria</taxon>
        <taxon>Bacillati</taxon>
        <taxon>Actinomycetota</taxon>
        <taxon>Actinomycetes</taxon>
        <taxon>Micrococcales</taxon>
        <taxon>Promicromonosporaceae</taxon>
        <taxon>Xylanimonas</taxon>
    </lineage>
</organism>
<keyword evidence="3" id="KW-1185">Reference proteome</keyword>
<sequence>MDREIASLGAREALVFRDHVIGLEATVGRLRRDLVVARYEAEVKAESETRAMAEADRLRGEVDELRRQSDALRADTAVLRAEIASLEGRVASLLASRSMKLGRLATSPVRLVKRLAK</sequence>
<protein>
    <submittedName>
        <fullName evidence="2">Uncharacterized protein</fullName>
    </submittedName>
</protein>
<dbReference type="KEGG" id="xya:ET471_01690"/>
<evidence type="ECO:0000313" key="2">
    <source>
        <dbReference type="EMBL" id="QAY68913.1"/>
    </source>
</evidence>
<proteinExistence type="predicted"/>
<keyword evidence="1" id="KW-0175">Coiled coil</keyword>
<accession>A0A4P6F2G7</accession>
<gene>
    <name evidence="2" type="ORF">ET471_01690</name>
</gene>
<dbReference type="AlphaFoldDB" id="A0A4P6F2G7"/>
<dbReference type="Gene3D" id="1.20.5.170">
    <property type="match status" value="1"/>
</dbReference>
<feature type="coiled-coil region" evidence="1">
    <location>
        <begin position="36"/>
        <end position="82"/>
    </location>
</feature>
<name>A0A4P6F2G7_9MICO</name>
<dbReference type="RefSeq" id="WP_129186314.1">
    <property type="nucleotide sequence ID" value="NZ_CP035493.1"/>
</dbReference>
<evidence type="ECO:0000256" key="1">
    <source>
        <dbReference type="SAM" id="Coils"/>
    </source>
</evidence>